<name>A0A7C8KIL8_ORBOL</name>
<evidence type="ECO:0000313" key="3">
    <source>
        <dbReference type="Proteomes" id="UP000479691"/>
    </source>
</evidence>
<gene>
    <name evidence="2" type="ORF">TWF788_008858</name>
</gene>
<proteinExistence type="predicted"/>
<comment type="caution">
    <text evidence="2">The sequence shown here is derived from an EMBL/GenBank/DDBJ whole genome shotgun (WGS) entry which is preliminary data.</text>
</comment>
<accession>A0A7C8KIL8</accession>
<feature type="compositionally biased region" description="Basic and acidic residues" evidence="1">
    <location>
        <begin position="169"/>
        <end position="178"/>
    </location>
</feature>
<reference evidence="2 3" key="1">
    <citation type="submission" date="2019-06" db="EMBL/GenBank/DDBJ databases">
        <authorList>
            <person name="Palmer J.M."/>
        </authorList>
    </citation>
    <scope>NUCLEOTIDE SEQUENCE [LARGE SCALE GENOMIC DNA]</scope>
    <source>
        <strain evidence="2 3">TWF788</strain>
    </source>
</reference>
<sequence length="242" mass="27734">MFRKALSSVVKKFDRSYEPRDMRNKVYGFLARKTDWPLFHRKLALKGRAVVELIRDLGSDNPRGPSAADLLDSAIPKEEEEPSTGDALDRILVQGYIVPLNTHFEPSLTELQFLQQFDYAQYLTIKRFVIGLRTAENINRWAKQSRLDSFLKGAFATEETGTETSHSPSRLEEHSADDTRRERLAQFRDIYSNLIKKIEMCPVAQVTVEDYEELEDSIIRAGQMSIYDCCPALPEGAQARRD</sequence>
<dbReference type="EMBL" id="JAABOE010000058">
    <property type="protein sequence ID" value="KAF3173788.1"/>
    <property type="molecule type" value="Genomic_DNA"/>
</dbReference>
<protein>
    <submittedName>
        <fullName evidence="2">Uncharacterized protein</fullName>
    </submittedName>
</protein>
<dbReference type="AlphaFoldDB" id="A0A7C8KIL8"/>
<organism evidence="2 3">
    <name type="scientific">Orbilia oligospora</name>
    <name type="common">Nematode-trapping fungus</name>
    <name type="synonym">Arthrobotrys oligospora</name>
    <dbReference type="NCBI Taxonomy" id="2813651"/>
    <lineage>
        <taxon>Eukaryota</taxon>
        <taxon>Fungi</taxon>
        <taxon>Dikarya</taxon>
        <taxon>Ascomycota</taxon>
        <taxon>Pezizomycotina</taxon>
        <taxon>Orbiliomycetes</taxon>
        <taxon>Orbiliales</taxon>
        <taxon>Orbiliaceae</taxon>
        <taxon>Orbilia</taxon>
    </lineage>
</organism>
<evidence type="ECO:0000313" key="2">
    <source>
        <dbReference type="EMBL" id="KAF3173788.1"/>
    </source>
</evidence>
<feature type="region of interest" description="Disordered" evidence="1">
    <location>
        <begin position="158"/>
        <end position="178"/>
    </location>
</feature>
<evidence type="ECO:0000256" key="1">
    <source>
        <dbReference type="SAM" id="MobiDB-lite"/>
    </source>
</evidence>
<dbReference type="Proteomes" id="UP000479691">
    <property type="component" value="Unassembled WGS sequence"/>
</dbReference>